<keyword evidence="3" id="KW-1185">Reference proteome</keyword>
<proteinExistence type="predicted"/>
<comment type="caution">
    <text evidence="2">The sequence shown here is derived from an EMBL/GenBank/DDBJ whole genome shotgun (WGS) entry which is preliminary data.</text>
</comment>
<dbReference type="AlphaFoldDB" id="A0A2V2N4H9"/>
<evidence type="ECO:0000313" key="2">
    <source>
        <dbReference type="EMBL" id="PWR73500.1"/>
    </source>
</evidence>
<evidence type="ECO:0000313" key="3">
    <source>
        <dbReference type="Proteomes" id="UP000245934"/>
    </source>
</evidence>
<dbReference type="GeneID" id="97608793"/>
<dbReference type="Proteomes" id="UP000245934">
    <property type="component" value="Unassembled WGS sequence"/>
</dbReference>
<organism evidence="2 3">
    <name type="scientific">Methanospirillum stamsii</name>
    <dbReference type="NCBI Taxonomy" id="1277351"/>
    <lineage>
        <taxon>Archaea</taxon>
        <taxon>Methanobacteriati</taxon>
        <taxon>Methanobacteriota</taxon>
        <taxon>Stenosarchaea group</taxon>
        <taxon>Methanomicrobia</taxon>
        <taxon>Methanomicrobiales</taxon>
        <taxon>Methanospirillaceae</taxon>
        <taxon>Methanospirillum</taxon>
    </lineage>
</organism>
<dbReference type="EMBL" id="QGMZ01000018">
    <property type="protein sequence ID" value="PWR73500.1"/>
    <property type="molecule type" value="Genomic_DNA"/>
</dbReference>
<feature type="region of interest" description="Disordered" evidence="1">
    <location>
        <begin position="1"/>
        <end position="23"/>
    </location>
</feature>
<name>A0A2V2N4H9_9EURY</name>
<dbReference type="RefSeq" id="WP_109940911.1">
    <property type="nucleotide sequence ID" value="NZ_CP176366.1"/>
</dbReference>
<sequence>MNPPGIETLGYQSRNPATYPDFRTGTRVKTDEALETKQNTANTFFFITQDIPEKNGRNSGIFIQKENLPLKAKNRHYIPFSGHSHRSPEREDLLLTHSIYTPGYQVRYRQSRVSVSSSGWGNQGQFEEIITGFECWIGKREN</sequence>
<evidence type="ECO:0000256" key="1">
    <source>
        <dbReference type="SAM" id="MobiDB-lite"/>
    </source>
</evidence>
<reference evidence="2 3" key="1">
    <citation type="submission" date="2018-05" db="EMBL/GenBank/DDBJ databases">
        <title>Draft genome of Methanospirillum stamsii Pt1.</title>
        <authorList>
            <person name="Dueholm M.S."/>
            <person name="Nielsen P.H."/>
            <person name="Bakmann L.F."/>
            <person name="Otzen D.E."/>
        </authorList>
    </citation>
    <scope>NUCLEOTIDE SEQUENCE [LARGE SCALE GENOMIC DNA]</scope>
    <source>
        <strain evidence="2 3">Pt1</strain>
    </source>
</reference>
<gene>
    <name evidence="2" type="ORF">DLD82_09645</name>
</gene>
<accession>A0A2V2N4H9</accession>
<protein>
    <submittedName>
        <fullName evidence="2">Uncharacterized protein</fullName>
    </submittedName>
</protein>